<feature type="region of interest" description="Disordered" evidence="1">
    <location>
        <begin position="25"/>
        <end position="49"/>
    </location>
</feature>
<reference evidence="2 3" key="1">
    <citation type="submission" date="2016-04" db="EMBL/GenBank/DDBJ databases">
        <title>Genome analyses suggest a sexual origin of heterokaryosis in a supposedly ancient asexual fungus.</title>
        <authorList>
            <person name="Ropars J."/>
            <person name="Sedzielewska K."/>
            <person name="Noel J."/>
            <person name="Charron P."/>
            <person name="Farinelli L."/>
            <person name="Marton T."/>
            <person name="Kruger M."/>
            <person name="Pelin A."/>
            <person name="Brachmann A."/>
            <person name="Corradi N."/>
        </authorList>
    </citation>
    <scope>NUCLEOTIDE SEQUENCE [LARGE SCALE GENOMIC DNA]</scope>
    <source>
        <strain evidence="2 3">A5</strain>
    </source>
</reference>
<protein>
    <submittedName>
        <fullName evidence="2">Uncharacterized protein</fullName>
    </submittedName>
</protein>
<accession>A0A2N0PV64</accession>
<evidence type="ECO:0000313" key="3">
    <source>
        <dbReference type="Proteomes" id="UP000232722"/>
    </source>
</evidence>
<dbReference type="VEuPathDB" id="FungiDB:FUN_020195"/>
<sequence>MINEVTHVVITKGRENCQALGNLHKSNQDNNTFSTQHASDKWSQQQQKGYKADGEVEKENIHPETNEPMVEKENFRKNQDNTEEVVDSFTSEESINVFLARQKLRFVKGNLNKQEMKDSMFLELNIAAHNIDGIASVLSIQKLHNLLEFINENSIDIMAISETNIDYQQEYYINQDIKSKVYSIIFSERDQKTKGSGTALVIHNRWMKHYYSVVHISPYIIIAKFLFVQKEI</sequence>
<dbReference type="EMBL" id="LLXJ01000363">
    <property type="protein sequence ID" value="PKC10695.1"/>
    <property type="molecule type" value="Genomic_DNA"/>
</dbReference>
<dbReference type="InterPro" id="IPR036691">
    <property type="entry name" value="Endo/exonu/phosph_ase_sf"/>
</dbReference>
<proteinExistence type="predicted"/>
<name>A0A2N0PV64_9GLOM</name>
<reference evidence="2 3" key="2">
    <citation type="submission" date="2017-09" db="EMBL/GenBank/DDBJ databases">
        <title>Extensive intraspecific genome diversity in a model arbuscular mycorrhizal fungus.</title>
        <authorList>
            <person name="Chen E.C."/>
            <person name="Morin E."/>
            <person name="Beaudet D."/>
            <person name="Noel J."/>
            <person name="Ndikumana S."/>
            <person name="Charron P."/>
            <person name="St-Onge C."/>
            <person name="Giorgi J."/>
            <person name="Grigoriev I.V."/>
            <person name="Roux C."/>
            <person name="Martin F.M."/>
            <person name="Corradi N."/>
        </authorList>
    </citation>
    <scope>NUCLEOTIDE SEQUENCE [LARGE SCALE GENOMIC DNA]</scope>
    <source>
        <strain evidence="2 3">A5</strain>
    </source>
</reference>
<dbReference type="AlphaFoldDB" id="A0A2N0PV64"/>
<organism evidence="2 3">
    <name type="scientific">Rhizophagus irregularis</name>
    <dbReference type="NCBI Taxonomy" id="588596"/>
    <lineage>
        <taxon>Eukaryota</taxon>
        <taxon>Fungi</taxon>
        <taxon>Fungi incertae sedis</taxon>
        <taxon>Mucoromycota</taxon>
        <taxon>Glomeromycotina</taxon>
        <taxon>Glomeromycetes</taxon>
        <taxon>Glomerales</taxon>
        <taxon>Glomeraceae</taxon>
        <taxon>Rhizophagus</taxon>
    </lineage>
</organism>
<feature type="compositionally biased region" description="Polar residues" evidence="1">
    <location>
        <begin position="25"/>
        <end position="48"/>
    </location>
</feature>
<dbReference type="SUPFAM" id="SSF56219">
    <property type="entry name" value="DNase I-like"/>
    <property type="match status" value="1"/>
</dbReference>
<evidence type="ECO:0000313" key="2">
    <source>
        <dbReference type="EMBL" id="PKC10695.1"/>
    </source>
</evidence>
<dbReference type="VEuPathDB" id="FungiDB:RhiirA1_402469"/>
<evidence type="ECO:0000256" key="1">
    <source>
        <dbReference type="SAM" id="MobiDB-lite"/>
    </source>
</evidence>
<comment type="caution">
    <text evidence="2">The sequence shown here is derived from an EMBL/GenBank/DDBJ whole genome shotgun (WGS) entry which is preliminary data.</text>
</comment>
<dbReference type="Proteomes" id="UP000232722">
    <property type="component" value="Unassembled WGS sequence"/>
</dbReference>
<gene>
    <name evidence="2" type="ORF">RhiirA5_414060</name>
</gene>
<dbReference type="Gene3D" id="3.60.10.10">
    <property type="entry name" value="Endonuclease/exonuclease/phosphatase"/>
    <property type="match status" value="1"/>
</dbReference>